<proteinExistence type="inferred from homology"/>
<dbReference type="VEuPathDB" id="FungiDB:SI65_06586"/>
<dbReference type="GO" id="GO:0008270">
    <property type="term" value="F:zinc ion binding"/>
    <property type="evidence" value="ECO:0007669"/>
    <property type="project" value="TreeGrafter"/>
</dbReference>
<accession>A0A1E3BA98</accession>
<reference evidence="8 9" key="1">
    <citation type="journal article" date="2016" name="BMC Genomics">
        <title>Comparative genomic and transcriptomic analyses of the Fuzhuan brick tea-fermentation fungus Aspergillus cristatus.</title>
        <authorList>
            <person name="Ge Y."/>
            <person name="Wang Y."/>
            <person name="Liu Y."/>
            <person name="Tan Y."/>
            <person name="Ren X."/>
            <person name="Zhang X."/>
            <person name="Hyde K.D."/>
            <person name="Liu Y."/>
            <person name="Liu Z."/>
        </authorList>
    </citation>
    <scope>NUCLEOTIDE SEQUENCE [LARGE SCALE GENOMIC DNA]</scope>
    <source>
        <strain evidence="8 9">GZAAS20.1005</strain>
    </source>
</reference>
<sequence>MSSDKHNDVPAPAYRETEMPQAMPNAPMIIEPDHAHVQPNQTGQSYIQPDHAYPQPTQAPIQQQQLPPQQPVNSQYPTATPLHALQSSPAPVDCPACGQREMTQVIMESGNTTHAWAAILCFCCCLGCLPYLASSLKDANHHCAKCGVLLATWHNSGKVEVVHGRQRQAPARKEKK</sequence>
<comment type="caution">
    <text evidence="8">The sequence shown here is derived from an EMBL/GenBank/DDBJ whole genome shotgun (WGS) entry which is preliminary data.</text>
</comment>
<dbReference type="Proteomes" id="UP000094569">
    <property type="component" value="Unassembled WGS sequence"/>
</dbReference>
<dbReference type="OrthoDB" id="5599753at2759"/>
<dbReference type="InterPro" id="IPR037519">
    <property type="entry name" value="LITAF_fam"/>
</dbReference>
<protein>
    <recommendedName>
        <fullName evidence="7">LITAF domain-containing protein</fullName>
    </recommendedName>
</protein>
<keyword evidence="3" id="KW-0479">Metal-binding</keyword>
<keyword evidence="9" id="KW-1185">Reference proteome</keyword>
<keyword evidence="4" id="KW-0862">Zinc</keyword>
<feature type="compositionally biased region" description="Polar residues" evidence="6">
    <location>
        <begin position="38"/>
        <end position="47"/>
    </location>
</feature>
<dbReference type="PANTHER" id="PTHR23292:SF6">
    <property type="entry name" value="FI16602P1-RELATED"/>
    <property type="match status" value="1"/>
</dbReference>
<name>A0A1E3BA98_ASPCR</name>
<comment type="similarity">
    <text evidence="2">Belongs to the CDIP1/LITAF family.</text>
</comment>
<dbReference type="Pfam" id="PF10601">
    <property type="entry name" value="zf-LITAF-like"/>
    <property type="match status" value="1"/>
</dbReference>
<evidence type="ECO:0000313" key="8">
    <source>
        <dbReference type="EMBL" id="ODM17798.1"/>
    </source>
</evidence>
<evidence type="ECO:0000256" key="1">
    <source>
        <dbReference type="ARBA" id="ARBA00004170"/>
    </source>
</evidence>
<feature type="region of interest" description="Disordered" evidence="6">
    <location>
        <begin position="1"/>
        <end position="73"/>
    </location>
</feature>
<dbReference type="GO" id="GO:0016020">
    <property type="term" value="C:membrane"/>
    <property type="evidence" value="ECO:0007669"/>
    <property type="project" value="UniProtKB-SubCell"/>
</dbReference>
<dbReference type="EMBL" id="JXNT01000007">
    <property type="protein sequence ID" value="ODM17798.1"/>
    <property type="molecule type" value="Genomic_DNA"/>
</dbReference>
<dbReference type="InterPro" id="IPR006629">
    <property type="entry name" value="LITAF"/>
</dbReference>
<dbReference type="PANTHER" id="PTHR23292">
    <property type="entry name" value="LIPOPOLYSACCHARIDE-INDUCED TUMOR NECROSIS FACTOR-ALPHA FACTOR"/>
    <property type="match status" value="1"/>
</dbReference>
<evidence type="ECO:0000256" key="5">
    <source>
        <dbReference type="ARBA" id="ARBA00023136"/>
    </source>
</evidence>
<gene>
    <name evidence="8" type="ORF">SI65_06586</name>
</gene>
<feature type="compositionally biased region" description="Low complexity" evidence="6">
    <location>
        <begin position="54"/>
        <end position="67"/>
    </location>
</feature>
<dbReference type="STRING" id="573508.A0A1E3BA98"/>
<evidence type="ECO:0000256" key="6">
    <source>
        <dbReference type="SAM" id="MobiDB-lite"/>
    </source>
</evidence>
<evidence type="ECO:0000256" key="3">
    <source>
        <dbReference type="ARBA" id="ARBA00022723"/>
    </source>
</evidence>
<evidence type="ECO:0000256" key="2">
    <source>
        <dbReference type="ARBA" id="ARBA00005975"/>
    </source>
</evidence>
<dbReference type="SMART" id="SM00714">
    <property type="entry name" value="LITAF"/>
    <property type="match status" value="1"/>
</dbReference>
<evidence type="ECO:0000313" key="9">
    <source>
        <dbReference type="Proteomes" id="UP000094569"/>
    </source>
</evidence>
<evidence type="ECO:0000256" key="4">
    <source>
        <dbReference type="ARBA" id="ARBA00022833"/>
    </source>
</evidence>
<dbReference type="AlphaFoldDB" id="A0A1E3BA98"/>
<organism evidence="8 9">
    <name type="scientific">Aspergillus cristatus</name>
    <name type="common">Chinese Fuzhuan brick tea-fermentation fungus</name>
    <name type="synonym">Eurotium cristatum</name>
    <dbReference type="NCBI Taxonomy" id="573508"/>
    <lineage>
        <taxon>Eukaryota</taxon>
        <taxon>Fungi</taxon>
        <taxon>Dikarya</taxon>
        <taxon>Ascomycota</taxon>
        <taxon>Pezizomycotina</taxon>
        <taxon>Eurotiomycetes</taxon>
        <taxon>Eurotiomycetidae</taxon>
        <taxon>Eurotiales</taxon>
        <taxon>Aspergillaceae</taxon>
        <taxon>Aspergillus</taxon>
        <taxon>Aspergillus subgen. Aspergillus</taxon>
    </lineage>
</organism>
<dbReference type="PROSITE" id="PS51837">
    <property type="entry name" value="LITAF"/>
    <property type="match status" value="1"/>
</dbReference>
<comment type="subcellular location">
    <subcellularLocation>
        <location evidence="1">Membrane</location>
        <topology evidence="1">Peripheral membrane protein</topology>
    </subcellularLocation>
</comment>
<evidence type="ECO:0000259" key="7">
    <source>
        <dbReference type="PROSITE" id="PS51837"/>
    </source>
</evidence>
<feature type="domain" description="LITAF" evidence="7">
    <location>
        <begin position="74"/>
        <end position="155"/>
    </location>
</feature>
<keyword evidence="5" id="KW-0472">Membrane</keyword>